<evidence type="ECO:0000256" key="1">
    <source>
        <dbReference type="SAM" id="MobiDB-lite"/>
    </source>
</evidence>
<sequence length="58" mass="6271">HSYQMVLQASVAAPQAPRQLLAQPAAPQPHAEPVAPPHDVERSLHIGARIVELNHLVL</sequence>
<protein>
    <submittedName>
        <fullName evidence="2">Uncharacterized protein</fullName>
    </submittedName>
</protein>
<dbReference type="Proteomes" id="UP000265520">
    <property type="component" value="Unassembled WGS sequence"/>
</dbReference>
<comment type="caution">
    <text evidence="2">The sequence shown here is derived from an EMBL/GenBank/DDBJ whole genome shotgun (WGS) entry which is preliminary data.</text>
</comment>
<dbReference type="AlphaFoldDB" id="A0A392TAL1"/>
<keyword evidence="3" id="KW-1185">Reference proteome</keyword>
<accession>A0A392TAL1</accession>
<organism evidence="2 3">
    <name type="scientific">Trifolium medium</name>
    <dbReference type="NCBI Taxonomy" id="97028"/>
    <lineage>
        <taxon>Eukaryota</taxon>
        <taxon>Viridiplantae</taxon>
        <taxon>Streptophyta</taxon>
        <taxon>Embryophyta</taxon>
        <taxon>Tracheophyta</taxon>
        <taxon>Spermatophyta</taxon>
        <taxon>Magnoliopsida</taxon>
        <taxon>eudicotyledons</taxon>
        <taxon>Gunneridae</taxon>
        <taxon>Pentapetalae</taxon>
        <taxon>rosids</taxon>
        <taxon>fabids</taxon>
        <taxon>Fabales</taxon>
        <taxon>Fabaceae</taxon>
        <taxon>Papilionoideae</taxon>
        <taxon>50 kb inversion clade</taxon>
        <taxon>NPAAA clade</taxon>
        <taxon>Hologalegina</taxon>
        <taxon>IRL clade</taxon>
        <taxon>Trifolieae</taxon>
        <taxon>Trifolium</taxon>
    </lineage>
</organism>
<feature type="compositionally biased region" description="Low complexity" evidence="1">
    <location>
        <begin position="18"/>
        <end position="33"/>
    </location>
</feature>
<dbReference type="EMBL" id="LXQA010541010">
    <property type="protein sequence ID" value="MCI58139.1"/>
    <property type="molecule type" value="Genomic_DNA"/>
</dbReference>
<name>A0A392TAL1_9FABA</name>
<evidence type="ECO:0000313" key="3">
    <source>
        <dbReference type="Proteomes" id="UP000265520"/>
    </source>
</evidence>
<evidence type="ECO:0000313" key="2">
    <source>
        <dbReference type="EMBL" id="MCI58139.1"/>
    </source>
</evidence>
<reference evidence="2 3" key="1">
    <citation type="journal article" date="2018" name="Front. Plant Sci.">
        <title>Red Clover (Trifolium pratense) and Zigzag Clover (T. medium) - A Picture of Genomic Similarities and Differences.</title>
        <authorList>
            <person name="Dluhosova J."/>
            <person name="Istvanek J."/>
            <person name="Nedelnik J."/>
            <person name="Repkova J."/>
        </authorList>
    </citation>
    <scope>NUCLEOTIDE SEQUENCE [LARGE SCALE GENOMIC DNA]</scope>
    <source>
        <strain evidence="3">cv. 10/8</strain>
        <tissue evidence="2">Leaf</tissue>
    </source>
</reference>
<proteinExistence type="predicted"/>
<feature type="region of interest" description="Disordered" evidence="1">
    <location>
        <begin position="18"/>
        <end position="38"/>
    </location>
</feature>
<feature type="non-terminal residue" evidence="2">
    <location>
        <position position="1"/>
    </location>
</feature>